<dbReference type="InterPro" id="IPR027806">
    <property type="entry name" value="HARBI1_dom"/>
</dbReference>
<dbReference type="GO" id="GO:0046872">
    <property type="term" value="F:metal ion binding"/>
    <property type="evidence" value="ECO:0007669"/>
    <property type="project" value="UniProtKB-KW"/>
</dbReference>
<keyword evidence="7" id="KW-0539">Nucleus</keyword>
<evidence type="ECO:0000256" key="1">
    <source>
        <dbReference type="ARBA" id="ARBA00001968"/>
    </source>
</evidence>
<comment type="cofactor">
    <cofactor evidence="1">
        <name>a divalent metal cation</name>
        <dbReference type="ChEBI" id="CHEBI:60240"/>
    </cofactor>
</comment>
<evidence type="ECO:0000256" key="6">
    <source>
        <dbReference type="ARBA" id="ARBA00022801"/>
    </source>
</evidence>
<protein>
    <recommendedName>
        <fullName evidence="8">DDE Tnp4 domain-containing protein</fullName>
    </recommendedName>
</protein>
<name>A0AAN8JHG4_PATCE</name>
<reference evidence="9 10" key="1">
    <citation type="submission" date="2024-01" db="EMBL/GenBank/DDBJ databases">
        <title>The genome of the rayed Mediterranean limpet Patella caerulea (Linnaeus, 1758).</title>
        <authorList>
            <person name="Anh-Thu Weber A."/>
            <person name="Halstead-Nussloch G."/>
        </authorList>
    </citation>
    <scope>NUCLEOTIDE SEQUENCE [LARGE SCALE GENOMIC DNA]</scope>
    <source>
        <strain evidence="9">AATW-2023a</strain>
        <tissue evidence="9">Whole specimen</tissue>
    </source>
</reference>
<evidence type="ECO:0000256" key="7">
    <source>
        <dbReference type="ARBA" id="ARBA00023242"/>
    </source>
</evidence>
<dbReference type="InterPro" id="IPR045249">
    <property type="entry name" value="HARBI1-like"/>
</dbReference>
<comment type="similarity">
    <text evidence="3">Belongs to the HARBI1 family.</text>
</comment>
<comment type="subcellular location">
    <subcellularLocation>
        <location evidence="2">Nucleus</location>
    </subcellularLocation>
</comment>
<dbReference type="GO" id="GO:0004518">
    <property type="term" value="F:nuclease activity"/>
    <property type="evidence" value="ECO:0007669"/>
    <property type="project" value="UniProtKB-KW"/>
</dbReference>
<dbReference type="PANTHER" id="PTHR22930:SF85">
    <property type="entry name" value="GH03217P-RELATED"/>
    <property type="match status" value="1"/>
</dbReference>
<keyword evidence="4" id="KW-0540">Nuclease</keyword>
<evidence type="ECO:0000256" key="5">
    <source>
        <dbReference type="ARBA" id="ARBA00022723"/>
    </source>
</evidence>
<evidence type="ECO:0000313" key="10">
    <source>
        <dbReference type="Proteomes" id="UP001347796"/>
    </source>
</evidence>
<evidence type="ECO:0000256" key="4">
    <source>
        <dbReference type="ARBA" id="ARBA00022722"/>
    </source>
</evidence>
<feature type="domain" description="DDE Tnp4" evidence="8">
    <location>
        <begin position="127"/>
        <end position="288"/>
    </location>
</feature>
<dbReference type="AlphaFoldDB" id="A0AAN8JHG4"/>
<dbReference type="EMBL" id="JAZGQO010000009">
    <property type="protein sequence ID" value="KAK6178291.1"/>
    <property type="molecule type" value="Genomic_DNA"/>
</dbReference>
<evidence type="ECO:0000256" key="3">
    <source>
        <dbReference type="ARBA" id="ARBA00006958"/>
    </source>
</evidence>
<gene>
    <name evidence="9" type="ORF">SNE40_013094</name>
</gene>
<sequence>MTAPIDRCAIYAFLEEILNENKETFMLLLGEVEAYLVPDVNYVGGGYDSVPPKKQLLVFVWYLSNQCSMRNIAFNFKLSKSTVHSIVHHVAGVISALSYKFIQWPNNQRRREIKGKFTKIPGVIGVIDGTHIRITNPVGNDRSYLNRKKFCSVVLQVVVDDMLMINDVFVGYPGSAHDARVLRNSPIYEKAEDHRIFEDDDHLLGDSAYPVKNWLIPPFKDNGQLTPHQRNFNYNLSSDRQVVERAIGHLKGRFRKLRDIPFTDQCGDRSRLMQHICEFIISACILHNMCVLAHDDLDQYIDLEVLGDEPGHQPNVLINAAAGYQKRNRLVAIVNR</sequence>
<evidence type="ECO:0000313" key="9">
    <source>
        <dbReference type="EMBL" id="KAK6178291.1"/>
    </source>
</evidence>
<organism evidence="9 10">
    <name type="scientific">Patella caerulea</name>
    <name type="common">Rayed Mediterranean limpet</name>
    <dbReference type="NCBI Taxonomy" id="87958"/>
    <lineage>
        <taxon>Eukaryota</taxon>
        <taxon>Metazoa</taxon>
        <taxon>Spiralia</taxon>
        <taxon>Lophotrochozoa</taxon>
        <taxon>Mollusca</taxon>
        <taxon>Gastropoda</taxon>
        <taxon>Patellogastropoda</taxon>
        <taxon>Patelloidea</taxon>
        <taxon>Patellidae</taxon>
        <taxon>Patella</taxon>
    </lineage>
</organism>
<comment type="caution">
    <text evidence="9">The sequence shown here is derived from an EMBL/GenBank/DDBJ whole genome shotgun (WGS) entry which is preliminary data.</text>
</comment>
<evidence type="ECO:0000259" key="8">
    <source>
        <dbReference type="Pfam" id="PF13359"/>
    </source>
</evidence>
<dbReference type="PANTHER" id="PTHR22930">
    <property type="match status" value="1"/>
</dbReference>
<keyword evidence="5" id="KW-0479">Metal-binding</keyword>
<evidence type="ECO:0000256" key="2">
    <source>
        <dbReference type="ARBA" id="ARBA00004123"/>
    </source>
</evidence>
<keyword evidence="6" id="KW-0378">Hydrolase</keyword>
<accession>A0AAN8JHG4</accession>
<dbReference type="GO" id="GO:0005634">
    <property type="term" value="C:nucleus"/>
    <property type="evidence" value="ECO:0007669"/>
    <property type="project" value="UniProtKB-SubCell"/>
</dbReference>
<dbReference type="GO" id="GO:0016787">
    <property type="term" value="F:hydrolase activity"/>
    <property type="evidence" value="ECO:0007669"/>
    <property type="project" value="UniProtKB-KW"/>
</dbReference>
<keyword evidence="10" id="KW-1185">Reference proteome</keyword>
<dbReference type="Pfam" id="PF13359">
    <property type="entry name" value="DDE_Tnp_4"/>
    <property type="match status" value="1"/>
</dbReference>
<proteinExistence type="inferred from homology"/>
<dbReference type="Proteomes" id="UP001347796">
    <property type="component" value="Unassembled WGS sequence"/>
</dbReference>